<name>A0A4R5KFI1_9BACL</name>
<dbReference type="OrthoDB" id="9795002at2"/>
<evidence type="ECO:0000259" key="1">
    <source>
        <dbReference type="PROSITE" id="PS50921"/>
    </source>
</evidence>
<gene>
    <name evidence="2" type="ORF">E1757_25290</name>
</gene>
<accession>A0A4R5KFI1</accession>
<dbReference type="RefSeq" id="WP_133233439.1">
    <property type="nucleotide sequence ID" value="NZ_SMRT01000015.1"/>
</dbReference>
<dbReference type="Gene3D" id="1.10.10.10">
    <property type="entry name" value="Winged helix-like DNA-binding domain superfamily/Winged helix DNA-binding domain"/>
    <property type="match status" value="1"/>
</dbReference>
<dbReference type="Pfam" id="PF03861">
    <property type="entry name" value="ANTAR"/>
    <property type="match status" value="1"/>
</dbReference>
<keyword evidence="3" id="KW-1185">Reference proteome</keyword>
<dbReference type="GO" id="GO:0003723">
    <property type="term" value="F:RNA binding"/>
    <property type="evidence" value="ECO:0007669"/>
    <property type="project" value="InterPro"/>
</dbReference>
<evidence type="ECO:0000313" key="3">
    <source>
        <dbReference type="Proteomes" id="UP000295636"/>
    </source>
</evidence>
<reference evidence="2 3" key="1">
    <citation type="submission" date="2019-03" db="EMBL/GenBank/DDBJ databases">
        <title>This is whole genome sequence of Paenibacillus sp MS74 strain.</title>
        <authorList>
            <person name="Trinh H.N."/>
        </authorList>
    </citation>
    <scope>NUCLEOTIDE SEQUENCE [LARGE SCALE GENOMIC DNA]</scope>
    <source>
        <strain evidence="2 3">MS74</strain>
    </source>
</reference>
<dbReference type="AlphaFoldDB" id="A0A4R5KFI1"/>
<protein>
    <submittedName>
        <fullName evidence="2">ANTAR domain-containing protein</fullName>
    </submittedName>
</protein>
<proteinExistence type="predicted"/>
<dbReference type="SMART" id="SM01012">
    <property type="entry name" value="ANTAR"/>
    <property type="match status" value="1"/>
</dbReference>
<dbReference type="InterPro" id="IPR011006">
    <property type="entry name" value="CheY-like_superfamily"/>
</dbReference>
<organism evidence="2 3">
    <name type="scientific">Paenibacillus piri</name>
    <dbReference type="NCBI Taxonomy" id="2547395"/>
    <lineage>
        <taxon>Bacteria</taxon>
        <taxon>Bacillati</taxon>
        <taxon>Bacillota</taxon>
        <taxon>Bacilli</taxon>
        <taxon>Bacillales</taxon>
        <taxon>Paenibacillaceae</taxon>
        <taxon>Paenibacillus</taxon>
    </lineage>
</organism>
<feature type="domain" description="ANTAR" evidence="1">
    <location>
        <begin position="117"/>
        <end position="178"/>
    </location>
</feature>
<dbReference type="SUPFAM" id="SSF52172">
    <property type="entry name" value="CheY-like"/>
    <property type="match status" value="1"/>
</dbReference>
<comment type="caution">
    <text evidence="2">The sequence shown here is derived from an EMBL/GenBank/DDBJ whole genome shotgun (WGS) entry which is preliminary data.</text>
</comment>
<dbReference type="PROSITE" id="PS50921">
    <property type="entry name" value="ANTAR"/>
    <property type="match status" value="1"/>
</dbReference>
<evidence type="ECO:0000313" key="2">
    <source>
        <dbReference type="EMBL" id="TDF93722.1"/>
    </source>
</evidence>
<dbReference type="EMBL" id="SMRT01000015">
    <property type="protein sequence ID" value="TDF93722.1"/>
    <property type="molecule type" value="Genomic_DNA"/>
</dbReference>
<dbReference type="InterPro" id="IPR005561">
    <property type="entry name" value="ANTAR"/>
</dbReference>
<dbReference type="Proteomes" id="UP000295636">
    <property type="component" value="Unassembled WGS sequence"/>
</dbReference>
<dbReference type="InterPro" id="IPR036388">
    <property type="entry name" value="WH-like_DNA-bd_sf"/>
</dbReference>
<sequence length="187" mass="21086">MKSILVYFPDSSYRPTDSAIGKLNSIGLDVLSVYTTEDFPASAGGLDGIIVCCTEKSLNSWLELLMRQFELPVWWWCQSPGFLSKIQYPIEGVLTGGMSPAELQWALVVGLNNYDNRRSAKLQIEQLQEKLDERKLIERAKGILAKTTGMSEDEAFKYLRNKAMKERKKMAVISGTIVDLYGPLLER</sequence>